<evidence type="ECO:0000256" key="3">
    <source>
        <dbReference type="ARBA" id="ARBA00022840"/>
    </source>
</evidence>
<dbReference type="EMBL" id="AP019377">
    <property type="protein sequence ID" value="BBH94545.1"/>
    <property type="molecule type" value="Genomic_DNA"/>
</dbReference>
<dbReference type="GO" id="GO:0140359">
    <property type="term" value="F:ABC-type transporter activity"/>
    <property type="evidence" value="ECO:0007669"/>
    <property type="project" value="InterPro"/>
</dbReference>
<dbReference type="PANTHER" id="PTHR43875">
    <property type="entry name" value="MALTODEXTRIN IMPORT ATP-BINDING PROTEIN MSMX"/>
    <property type="match status" value="1"/>
</dbReference>
<evidence type="ECO:0000259" key="4">
    <source>
        <dbReference type="PROSITE" id="PS50893"/>
    </source>
</evidence>
<evidence type="ECO:0000313" key="5">
    <source>
        <dbReference type="EMBL" id="BBH94545.1"/>
    </source>
</evidence>
<dbReference type="PROSITE" id="PS00211">
    <property type="entry name" value="ABC_TRANSPORTER_1"/>
    <property type="match status" value="1"/>
</dbReference>
<dbReference type="GO" id="GO:0016887">
    <property type="term" value="F:ATP hydrolysis activity"/>
    <property type="evidence" value="ECO:0007669"/>
    <property type="project" value="InterPro"/>
</dbReference>
<dbReference type="PANTHER" id="PTHR43875:SF1">
    <property type="entry name" value="OSMOPROTECTIVE COMPOUNDS UPTAKE ATP-BINDING PROTEIN GGTA"/>
    <property type="match status" value="1"/>
</dbReference>
<dbReference type="SUPFAM" id="SSF50331">
    <property type="entry name" value="MOP-like"/>
    <property type="match status" value="1"/>
</dbReference>
<dbReference type="NCBIfam" id="NF008653">
    <property type="entry name" value="PRK11650.1"/>
    <property type="match status" value="1"/>
</dbReference>
<dbReference type="CDD" id="cd03301">
    <property type="entry name" value="ABC_MalK_N"/>
    <property type="match status" value="1"/>
</dbReference>
<dbReference type="PROSITE" id="PS50893">
    <property type="entry name" value="ABC_TRANSPORTER_2"/>
    <property type="match status" value="1"/>
</dbReference>
<proteinExistence type="predicted"/>
<dbReference type="InterPro" id="IPR013611">
    <property type="entry name" value="Transp-assoc_OB_typ2"/>
</dbReference>
<dbReference type="InterPro" id="IPR012340">
    <property type="entry name" value="NA-bd_OB-fold"/>
</dbReference>
<name>A0A455T6M3_9CHLR</name>
<dbReference type="GO" id="GO:0055052">
    <property type="term" value="C:ATP-binding cassette (ABC) transporter complex, substrate-binding subunit-containing"/>
    <property type="evidence" value="ECO:0007669"/>
    <property type="project" value="TreeGrafter"/>
</dbReference>
<dbReference type="InterPro" id="IPR027417">
    <property type="entry name" value="P-loop_NTPase"/>
</dbReference>
<dbReference type="Gene3D" id="2.40.50.140">
    <property type="entry name" value="Nucleic acid-binding proteins"/>
    <property type="match status" value="1"/>
</dbReference>
<dbReference type="Gene3D" id="3.40.50.300">
    <property type="entry name" value="P-loop containing nucleotide triphosphate hydrolases"/>
    <property type="match status" value="1"/>
</dbReference>
<dbReference type="InterPro" id="IPR017871">
    <property type="entry name" value="ABC_transporter-like_CS"/>
</dbReference>
<dbReference type="InterPro" id="IPR008995">
    <property type="entry name" value="Mo/tungstate-bd_C_term_dom"/>
</dbReference>
<dbReference type="GO" id="GO:0008643">
    <property type="term" value="P:carbohydrate transport"/>
    <property type="evidence" value="ECO:0007669"/>
    <property type="project" value="InterPro"/>
</dbReference>
<keyword evidence="3 5" id="KW-0067">ATP-binding</keyword>
<reference evidence="5" key="1">
    <citation type="submission" date="2018-12" db="EMBL/GenBank/DDBJ databases">
        <title>Novel natural products biosynthetic potential of the class Ktedonobacteria.</title>
        <authorList>
            <person name="Zheng Y."/>
            <person name="Saitou A."/>
            <person name="Wang C.M."/>
            <person name="Toyoda A."/>
            <person name="Minakuchi Y."/>
            <person name="Sekiguchi Y."/>
            <person name="Ueda K."/>
            <person name="Takano H."/>
            <person name="Sakai Y."/>
            <person name="Yokota A."/>
            <person name="Yabe S."/>
        </authorList>
    </citation>
    <scope>NUCLEOTIDE SEQUENCE</scope>
    <source>
        <strain evidence="5">A3-2</strain>
    </source>
</reference>
<accession>A0A455T6M3</accession>
<dbReference type="SUPFAM" id="SSF52540">
    <property type="entry name" value="P-loop containing nucleoside triphosphate hydrolases"/>
    <property type="match status" value="1"/>
</dbReference>
<protein>
    <submittedName>
        <fullName evidence="5">Glycerol-3-phosphate ABC transporter ATP-binding protein</fullName>
    </submittedName>
</protein>
<dbReference type="Pfam" id="PF00005">
    <property type="entry name" value="ABC_tran"/>
    <property type="match status" value="1"/>
</dbReference>
<gene>
    <name evidence="5" type="ORF">KTA_27440</name>
</gene>
<dbReference type="Pfam" id="PF08402">
    <property type="entry name" value="TOBE_2"/>
    <property type="match status" value="1"/>
</dbReference>
<dbReference type="FunFam" id="3.40.50.300:FF:000042">
    <property type="entry name" value="Maltose/maltodextrin ABC transporter, ATP-binding protein"/>
    <property type="match status" value="1"/>
</dbReference>
<evidence type="ECO:0000256" key="1">
    <source>
        <dbReference type="ARBA" id="ARBA00022448"/>
    </source>
</evidence>
<dbReference type="InterPro" id="IPR047641">
    <property type="entry name" value="ABC_transpr_MalK/UgpC-like"/>
</dbReference>
<evidence type="ECO:0000256" key="2">
    <source>
        <dbReference type="ARBA" id="ARBA00022741"/>
    </source>
</evidence>
<sequence>MARVSFVHVYKRFDKVDVVRDINLEVKDQEFLVLVGPSGCGKSTCLRMIAGLEEPTAGEIYIGDMLVNGVEPKERNVAMVFQNYALYPHMNVFDNMAFSLRLRGVPRQEIKKRVQEAAEILEIAHLLNRKPKELSGGQRQRVALGRAIVRDAQVFLMDEPLSNLDAKLRVQMRAEIIKLHRRVQTTFVYVTHDQVEAMTMGDRIVVLHQGEIQQMGPPQELYDHPANMFVAGFIGSPAMNFFPDAQVVDHDGSVSIVLDGFGRVQVPAHYAEKARAAKGRRLIFGIRPEHLRDAALLPAGTDTATSTIVAPVDVVEHLGNEVQVHMSANGTTLVARLDPRSHPVVGEPLRLHVDPDQIHLFDAETEKAYF</sequence>
<dbReference type="AlphaFoldDB" id="A0A455T6M3"/>
<dbReference type="InterPro" id="IPR015855">
    <property type="entry name" value="ABC_transpr_MalK-like"/>
</dbReference>
<dbReference type="SMART" id="SM00382">
    <property type="entry name" value="AAA"/>
    <property type="match status" value="1"/>
</dbReference>
<keyword evidence="2" id="KW-0547">Nucleotide-binding</keyword>
<dbReference type="GO" id="GO:0005524">
    <property type="term" value="F:ATP binding"/>
    <property type="evidence" value="ECO:0007669"/>
    <property type="project" value="UniProtKB-KW"/>
</dbReference>
<organism evidence="5">
    <name type="scientific">Thermogemmatispora argillosa</name>
    <dbReference type="NCBI Taxonomy" id="2045280"/>
    <lineage>
        <taxon>Bacteria</taxon>
        <taxon>Bacillati</taxon>
        <taxon>Chloroflexota</taxon>
        <taxon>Ktedonobacteria</taxon>
        <taxon>Thermogemmatisporales</taxon>
        <taxon>Thermogemmatisporaceae</taxon>
        <taxon>Thermogemmatispora</taxon>
    </lineage>
</organism>
<dbReference type="InterPro" id="IPR003439">
    <property type="entry name" value="ABC_transporter-like_ATP-bd"/>
</dbReference>
<dbReference type="Gene3D" id="2.40.50.100">
    <property type="match status" value="1"/>
</dbReference>
<keyword evidence="1" id="KW-0813">Transport</keyword>
<dbReference type="InterPro" id="IPR003593">
    <property type="entry name" value="AAA+_ATPase"/>
</dbReference>
<feature type="domain" description="ABC transporter" evidence="4">
    <location>
        <begin position="4"/>
        <end position="234"/>
    </location>
</feature>